<dbReference type="PROSITE" id="PS50850">
    <property type="entry name" value="MFS"/>
    <property type="match status" value="1"/>
</dbReference>
<organism evidence="8 9">
    <name type="scientific">Leptotrombidium deliense</name>
    <dbReference type="NCBI Taxonomy" id="299467"/>
    <lineage>
        <taxon>Eukaryota</taxon>
        <taxon>Metazoa</taxon>
        <taxon>Ecdysozoa</taxon>
        <taxon>Arthropoda</taxon>
        <taxon>Chelicerata</taxon>
        <taxon>Arachnida</taxon>
        <taxon>Acari</taxon>
        <taxon>Acariformes</taxon>
        <taxon>Trombidiformes</taxon>
        <taxon>Prostigmata</taxon>
        <taxon>Anystina</taxon>
        <taxon>Parasitengona</taxon>
        <taxon>Trombiculoidea</taxon>
        <taxon>Trombiculidae</taxon>
        <taxon>Leptotrombidium</taxon>
    </lineage>
</organism>
<proteinExistence type="predicted"/>
<feature type="transmembrane region" description="Helical" evidence="6">
    <location>
        <begin position="280"/>
        <end position="299"/>
    </location>
</feature>
<evidence type="ECO:0000259" key="7">
    <source>
        <dbReference type="PROSITE" id="PS50850"/>
    </source>
</evidence>
<feature type="compositionally biased region" description="Polar residues" evidence="5">
    <location>
        <begin position="452"/>
        <end position="464"/>
    </location>
</feature>
<dbReference type="PANTHER" id="PTHR11662:SF399">
    <property type="entry name" value="FI19708P1-RELATED"/>
    <property type="match status" value="1"/>
</dbReference>
<dbReference type="InterPro" id="IPR036259">
    <property type="entry name" value="MFS_trans_sf"/>
</dbReference>
<comment type="caution">
    <text evidence="8">The sequence shown here is derived from an EMBL/GenBank/DDBJ whole genome shotgun (WGS) entry which is preliminary data.</text>
</comment>
<feature type="region of interest" description="Disordered" evidence="5">
    <location>
        <begin position="439"/>
        <end position="464"/>
    </location>
</feature>
<dbReference type="GO" id="GO:0016020">
    <property type="term" value="C:membrane"/>
    <property type="evidence" value="ECO:0007669"/>
    <property type="project" value="UniProtKB-SubCell"/>
</dbReference>
<dbReference type="STRING" id="299467.A0A443SD92"/>
<name>A0A443SD92_9ACAR</name>
<feature type="transmembrane region" description="Helical" evidence="6">
    <location>
        <begin position="199"/>
        <end position="222"/>
    </location>
</feature>
<keyword evidence="3 6" id="KW-1133">Transmembrane helix</keyword>
<feature type="compositionally biased region" description="Basic and acidic residues" evidence="5">
    <location>
        <begin position="441"/>
        <end position="451"/>
    </location>
</feature>
<dbReference type="EMBL" id="NCKV01003654">
    <property type="protein sequence ID" value="RWS25488.1"/>
    <property type="molecule type" value="Genomic_DNA"/>
</dbReference>
<keyword evidence="2 6" id="KW-0812">Transmembrane</keyword>
<keyword evidence="9" id="KW-1185">Reference proteome</keyword>
<feature type="transmembrane region" description="Helical" evidence="6">
    <location>
        <begin position="242"/>
        <end position="259"/>
    </location>
</feature>
<evidence type="ECO:0000256" key="1">
    <source>
        <dbReference type="ARBA" id="ARBA00004141"/>
    </source>
</evidence>
<gene>
    <name evidence="8" type="ORF">B4U80_01255</name>
</gene>
<feature type="domain" description="Major facilitator superfamily (MFS) profile" evidence="7">
    <location>
        <begin position="1"/>
        <end position="389"/>
    </location>
</feature>
<dbReference type="VEuPathDB" id="VectorBase:LDEU006552"/>
<dbReference type="OrthoDB" id="2985014at2759"/>
<protein>
    <submittedName>
        <fullName evidence="8">Sialin-like protein</fullName>
    </submittedName>
</protein>
<dbReference type="PANTHER" id="PTHR11662">
    <property type="entry name" value="SOLUTE CARRIER FAMILY 17"/>
    <property type="match status" value="1"/>
</dbReference>
<evidence type="ECO:0000313" key="8">
    <source>
        <dbReference type="EMBL" id="RWS25488.1"/>
    </source>
</evidence>
<feature type="transmembrane region" description="Helical" evidence="6">
    <location>
        <begin position="12"/>
        <end position="30"/>
    </location>
</feature>
<evidence type="ECO:0000313" key="9">
    <source>
        <dbReference type="Proteomes" id="UP000288716"/>
    </source>
</evidence>
<dbReference type="InterPro" id="IPR011701">
    <property type="entry name" value="MFS"/>
</dbReference>
<evidence type="ECO:0000256" key="5">
    <source>
        <dbReference type="SAM" id="MobiDB-lite"/>
    </source>
</evidence>
<feature type="transmembrane region" description="Helical" evidence="6">
    <location>
        <begin position="50"/>
        <end position="70"/>
    </location>
</feature>
<feature type="transmembrane region" description="Helical" evidence="6">
    <location>
        <begin position="109"/>
        <end position="129"/>
    </location>
</feature>
<dbReference type="Pfam" id="PF07690">
    <property type="entry name" value="MFS_1"/>
    <property type="match status" value="1"/>
</dbReference>
<dbReference type="AlphaFoldDB" id="A0A443SD92"/>
<dbReference type="GO" id="GO:0006820">
    <property type="term" value="P:monoatomic anion transport"/>
    <property type="evidence" value="ECO:0007669"/>
    <property type="project" value="TreeGrafter"/>
</dbReference>
<feature type="transmembrane region" description="Helical" evidence="6">
    <location>
        <begin position="305"/>
        <end position="327"/>
    </location>
</feature>
<dbReference type="GO" id="GO:0022857">
    <property type="term" value="F:transmembrane transporter activity"/>
    <property type="evidence" value="ECO:0007669"/>
    <property type="project" value="InterPro"/>
</dbReference>
<dbReference type="Proteomes" id="UP000288716">
    <property type="component" value="Unassembled WGS sequence"/>
</dbReference>
<dbReference type="FunFam" id="1.20.1250.20:FF:000532">
    <property type="entry name" value="SLC (SoLute Carrier) homolog"/>
    <property type="match status" value="1"/>
</dbReference>
<evidence type="ECO:0000256" key="2">
    <source>
        <dbReference type="ARBA" id="ARBA00022692"/>
    </source>
</evidence>
<reference evidence="8 9" key="1">
    <citation type="journal article" date="2018" name="Gigascience">
        <title>Genomes of trombidid mites reveal novel predicted allergens and laterally-transferred genes associated with secondary metabolism.</title>
        <authorList>
            <person name="Dong X."/>
            <person name="Chaisiri K."/>
            <person name="Xia D."/>
            <person name="Armstrong S.D."/>
            <person name="Fang Y."/>
            <person name="Donnelly M.J."/>
            <person name="Kadowaki T."/>
            <person name="McGarry J.W."/>
            <person name="Darby A.C."/>
            <person name="Makepeace B.L."/>
        </authorList>
    </citation>
    <scope>NUCLEOTIDE SEQUENCE [LARGE SCALE GENOMIC DNA]</scope>
    <source>
        <strain evidence="8">UoL-UT</strain>
    </source>
</reference>
<evidence type="ECO:0000256" key="3">
    <source>
        <dbReference type="ARBA" id="ARBA00022989"/>
    </source>
</evidence>
<comment type="subcellular location">
    <subcellularLocation>
        <location evidence="1">Membrane</location>
        <topology evidence="1">Multi-pass membrane protein</topology>
    </subcellularLocation>
</comment>
<dbReference type="Gene3D" id="1.20.1250.20">
    <property type="entry name" value="MFS general substrate transporter like domains"/>
    <property type="match status" value="2"/>
</dbReference>
<dbReference type="InterPro" id="IPR050382">
    <property type="entry name" value="MFS_Na/Anion_cotransporter"/>
</dbReference>
<evidence type="ECO:0000256" key="4">
    <source>
        <dbReference type="ARBA" id="ARBA00023136"/>
    </source>
</evidence>
<keyword evidence="4 6" id="KW-0472">Membrane</keyword>
<sequence length="464" mass="50661">MNASFLFSLQKGHLVWNPAIQGVVLGAYYYGYSTTQILGGRLAEKFGGRWLCGFGVLISAFATLLTPIAAEIHLAFIIIVRIIIGMSHGTVYTSLYVMLALWCPKHERATALSAITVGGNVGAALTMPLSSYLLEHYGWQSVFYVTGTVSVIWFFVWIYYATDVPSEHKSVTSYELNTIQAGLEMSKSQKDIKAPWKHILCSPAVWAIAAAKSCGMFGYYMLSTKLPTYLGTVLNMPTQLNGYINALTYVSVSITMAISGRLSDFIKQKYGVSLTLLRKVFETIALTGTAVCLAFIPTVGCDQNAVIVLLLLAMFVFGFTTGGDIPIVADIAPHFSGTIFGLTNTISVLSGVLSPIVVGLFVESDVRVLHILLQAIDVICKLLLQPKSVLQWSKAFYFSAGLGLFGNIAFCLWTTAVVQHWGTVNKSENECYNTFSSISKEPSDSRKEEKQNVVNISESITQNS</sequence>
<feature type="transmembrane region" description="Helical" evidence="6">
    <location>
        <begin position="76"/>
        <end position="102"/>
    </location>
</feature>
<feature type="transmembrane region" description="Helical" evidence="6">
    <location>
        <begin position="396"/>
        <end position="418"/>
    </location>
</feature>
<feature type="transmembrane region" description="Helical" evidence="6">
    <location>
        <begin position="141"/>
        <end position="160"/>
    </location>
</feature>
<evidence type="ECO:0000256" key="6">
    <source>
        <dbReference type="SAM" id="Phobius"/>
    </source>
</evidence>
<dbReference type="InterPro" id="IPR020846">
    <property type="entry name" value="MFS_dom"/>
</dbReference>
<feature type="transmembrane region" description="Helical" evidence="6">
    <location>
        <begin position="339"/>
        <end position="362"/>
    </location>
</feature>
<dbReference type="SUPFAM" id="SSF103473">
    <property type="entry name" value="MFS general substrate transporter"/>
    <property type="match status" value="1"/>
</dbReference>
<accession>A0A443SD92</accession>